<protein>
    <submittedName>
        <fullName evidence="2">Crp/Fnr family transcriptional regulator</fullName>
    </submittedName>
</protein>
<evidence type="ECO:0000313" key="3">
    <source>
        <dbReference type="Proteomes" id="UP000237632"/>
    </source>
</evidence>
<evidence type="ECO:0000313" key="2">
    <source>
        <dbReference type="EMBL" id="PRH40418.1"/>
    </source>
</evidence>
<dbReference type="EMBL" id="PVHK01000156">
    <property type="protein sequence ID" value="PRH40418.1"/>
    <property type="molecule type" value="Genomic_DNA"/>
</dbReference>
<gene>
    <name evidence="2" type="ORF">C6T65_21025</name>
</gene>
<sequence>MTPPLELPDVFQVTQSAIEPAAAARADEPTRTDATARRERAWPTDLAEPLKGNSPRILRTLNVRLQRYIAAPAKWLPSLNAANGSRRQQRSERRVACVQLLRALIKYCDLASLRVGAPGAQGWVDLTLPFFAGQAGLQIRRAERALRDLQTAGLAKVRRQCERQETDQGERYKGLAAIKYLPPSLFEAFGMGAWLRHERVRAHLRAQRRSAAARKRDRRAALEMNQLRTIAGSAGGRKRSSKERIAVPDADFERMIMLRAGQIKARQPDLDREACYEQARRELAPPCST</sequence>
<dbReference type="RefSeq" id="WP_105856840.1">
    <property type="nucleotide sequence ID" value="NZ_PVHK01000156.1"/>
</dbReference>
<accession>A0AA44XXG4</accession>
<evidence type="ECO:0000256" key="1">
    <source>
        <dbReference type="SAM" id="MobiDB-lite"/>
    </source>
</evidence>
<proteinExistence type="predicted"/>
<feature type="compositionally biased region" description="Basic and acidic residues" evidence="1">
    <location>
        <begin position="25"/>
        <end position="38"/>
    </location>
</feature>
<dbReference type="AlphaFoldDB" id="A0AA44XXG4"/>
<organism evidence="2 3">
    <name type="scientific">Burkholderia vietnamiensis</name>
    <dbReference type="NCBI Taxonomy" id="60552"/>
    <lineage>
        <taxon>Bacteria</taxon>
        <taxon>Pseudomonadati</taxon>
        <taxon>Pseudomonadota</taxon>
        <taxon>Betaproteobacteria</taxon>
        <taxon>Burkholderiales</taxon>
        <taxon>Burkholderiaceae</taxon>
        <taxon>Burkholderia</taxon>
        <taxon>Burkholderia cepacia complex</taxon>
    </lineage>
</organism>
<feature type="region of interest" description="Disordered" evidence="1">
    <location>
        <begin position="18"/>
        <end position="38"/>
    </location>
</feature>
<reference evidence="2 3" key="1">
    <citation type="submission" date="2018-03" db="EMBL/GenBank/DDBJ databases">
        <authorList>
            <person name="Nguyen K."/>
            <person name="Fouts D."/>
            <person name="Sutton G."/>
        </authorList>
    </citation>
    <scope>NUCLEOTIDE SEQUENCE [LARGE SCALE GENOMIC DNA]</scope>
    <source>
        <strain evidence="2 3">AU3578</strain>
    </source>
</reference>
<comment type="caution">
    <text evidence="2">The sequence shown here is derived from an EMBL/GenBank/DDBJ whole genome shotgun (WGS) entry which is preliminary data.</text>
</comment>
<dbReference type="Proteomes" id="UP000237632">
    <property type="component" value="Unassembled WGS sequence"/>
</dbReference>
<name>A0AA44XXG4_BURVI</name>